<evidence type="ECO:0000256" key="2">
    <source>
        <dbReference type="RuleBase" id="RU362097"/>
    </source>
</evidence>
<comment type="similarity">
    <text evidence="1 2">Belongs to the outer membrane factor (OMF) (TC 1.B.17) family.</text>
</comment>
<protein>
    <submittedName>
        <fullName evidence="4">Multidrug efflux outer membrane protein OprN</fullName>
    </submittedName>
</protein>
<reference evidence="4" key="2">
    <citation type="submission" date="2020-09" db="EMBL/GenBank/DDBJ databases">
        <authorList>
            <person name="Sun Q."/>
            <person name="Zhou Y."/>
        </authorList>
    </citation>
    <scope>NUCLEOTIDE SEQUENCE</scope>
    <source>
        <strain evidence="4">CGMCC 1.12997</strain>
    </source>
</reference>
<name>A0A917LZM0_9BACT</name>
<dbReference type="InterPro" id="IPR003423">
    <property type="entry name" value="OMP_efflux"/>
</dbReference>
<gene>
    <name evidence="4" type="primary">oprN</name>
    <name evidence="4" type="ORF">GCM10011585_09330</name>
</gene>
<dbReference type="PANTHER" id="PTHR30203:SF25">
    <property type="entry name" value="OUTER MEMBRANE PROTEIN-RELATED"/>
    <property type="match status" value="1"/>
</dbReference>
<organism evidence="4 5">
    <name type="scientific">Edaphobacter dinghuensis</name>
    <dbReference type="NCBI Taxonomy" id="1560005"/>
    <lineage>
        <taxon>Bacteria</taxon>
        <taxon>Pseudomonadati</taxon>
        <taxon>Acidobacteriota</taxon>
        <taxon>Terriglobia</taxon>
        <taxon>Terriglobales</taxon>
        <taxon>Acidobacteriaceae</taxon>
        <taxon>Edaphobacter</taxon>
    </lineage>
</organism>
<dbReference type="Proteomes" id="UP000647241">
    <property type="component" value="Unassembled WGS sequence"/>
</dbReference>
<dbReference type="NCBIfam" id="TIGR01845">
    <property type="entry name" value="outer_NodT"/>
    <property type="match status" value="1"/>
</dbReference>
<evidence type="ECO:0000313" key="5">
    <source>
        <dbReference type="Proteomes" id="UP000647241"/>
    </source>
</evidence>
<feature type="coiled-coil region" evidence="3">
    <location>
        <begin position="181"/>
        <end position="211"/>
    </location>
</feature>
<evidence type="ECO:0000313" key="4">
    <source>
        <dbReference type="EMBL" id="GGG69411.1"/>
    </source>
</evidence>
<keyword evidence="5" id="KW-1185">Reference proteome</keyword>
<dbReference type="PROSITE" id="PS51257">
    <property type="entry name" value="PROKAR_LIPOPROTEIN"/>
    <property type="match status" value="1"/>
</dbReference>
<dbReference type="RefSeq" id="WP_188552940.1">
    <property type="nucleotide sequence ID" value="NZ_BMGT01000001.1"/>
</dbReference>
<keyword evidence="3" id="KW-0175">Coiled coil</keyword>
<accession>A0A917LZM0</accession>
<evidence type="ECO:0000256" key="1">
    <source>
        <dbReference type="ARBA" id="ARBA00007613"/>
    </source>
</evidence>
<dbReference type="EMBL" id="BMGT01000001">
    <property type="protein sequence ID" value="GGG69411.1"/>
    <property type="molecule type" value="Genomic_DNA"/>
</dbReference>
<comment type="subcellular location">
    <subcellularLocation>
        <location evidence="2">Cell membrane</location>
        <topology evidence="2">Lipid-anchor</topology>
    </subcellularLocation>
</comment>
<dbReference type="PANTHER" id="PTHR30203">
    <property type="entry name" value="OUTER MEMBRANE CATION EFFLUX PROTEIN"/>
    <property type="match status" value="1"/>
</dbReference>
<dbReference type="Pfam" id="PF02321">
    <property type="entry name" value="OEP"/>
    <property type="match status" value="2"/>
</dbReference>
<reference evidence="4" key="1">
    <citation type="journal article" date="2014" name="Int. J. Syst. Evol. Microbiol.">
        <title>Complete genome sequence of Corynebacterium casei LMG S-19264T (=DSM 44701T), isolated from a smear-ripened cheese.</title>
        <authorList>
            <consortium name="US DOE Joint Genome Institute (JGI-PGF)"/>
            <person name="Walter F."/>
            <person name="Albersmeier A."/>
            <person name="Kalinowski J."/>
            <person name="Ruckert C."/>
        </authorList>
    </citation>
    <scope>NUCLEOTIDE SEQUENCE</scope>
    <source>
        <strain evidence="4">CGMCC 1.12997</strain>
    </source>
</reference>
<keyword evidence="2" id="KW-0564">Palmitate</keyword>
<dbReference type="SUPFAM" id="SSF56954">
    <property type="entry name" value="Outer membrane efflux proteins (OEP)"/>
    <property type="match status" value="1"/>
</dbReference>
<comment type="caution">
    <text evidence="4">The sequence shown here is derived from an EMBL/GenBank/DDBJ whole genome shotgun (WGS) entry which is preliminary data.</text>
</comment>
<keyword evidence="2" id="KW-1134">Transmembrane beta strand</keyword>
<sequence>MYNSIKILPVVLALSLTGCSVGPHYKRPDVTLPQQFTAPSADESHSQTPVADAGDAEFWHGFQDAQLSALVDQALKANNDLQAALAHYDSSNALLRAAKFDRYPTVTMNAQGGRQQVGESQAYGYSPVSRFFSAGMDASWELDFWGRVRHNIEAQRELAAASANDLAALQVTIVGDVASTYMDLRGQQERLRIARENADNERETVQLIEARLAAGRDTDFDVARARAQLESTLALIPTLLTSIAVDEHRLAVLCGHTPDALVAELDTAKPLPALPPSIDPGAPTDLVRRRPDIAAAEQRLHAATEQIGIATADLFPRLSFSGMFGGYGSRSGTPFDSISPTSLVALGIDWSFLDVGRVRARLDATRADSSAQLAQYQQTVLLALEDVENSLVRYARSQDRTIQLEHATQDSQQATKLARVRYTDGATGLLDLLDAQRVQLQAEESLAESRSNSGIAAVSLYRALAGGWPQRLPSNMAPHTKAQKH</sequence>
<dbReference type="Gene3D" id="1.20.1600.10">
    <property type="entry name" value="Outer membrane efflux proteins (OEP)"/>
    <property type="match status" value="1"/>
</dbReference>
<proteinExistence type="inferred from homology"/>
<keyword evidence="2" id="KW-0472">Membrane</keyword>
<dbReference type="GO" id="GO:0005886">
    <property type="term" value="C:plasma membrane"/>
    <property type="evidence" value="ECO:0007669"/>
    <property type="project" value="UniProtKB-SubCell"/>
</dbReference>
<keyword evidence="2" id="KW-0812">Transmembrane</keyword>
<keyword evidence="2" id="KW-0449">Lipoprotein</keyword>
<dbReference type="AlphaFoldDB" id="A0A917LZM0"/>
<dbReference type="InterPro" id="IPR010131">
    <property type="entry name" value="MdtP/NodT-like"/>
</dbReference>
<dbReference type="GO" id="GO:0015562">
    <property type="term" value="F:efflux transmembrane transporter activity"/>
    <property type="evidence" value="ECO:0007669"/>
    <property type="project" value="InterPro"/>
</dbReference>
<evidence type="ECO:0000256" key="3">
    <source>
        <dbReference type="SAM" id="Coils"/>
    </source>
</evidence>
<dbReference type="Gene3D" id="2.20.200.10">
    <property type="entry name" value="Outer membrane efflux proteins (OEP)"/>
    <property type="match status" value="1"/>
</dbReference>